<protein>
    <submittedName>
        <fullName evidence="1">DNA binding protein</fullName>
    </submittedName>
</protein>
<dbReference type="AlphaFoldDB" id="A0A1D6Q3A8"/>
<organism evidence="1">
    <name type="scientific">Zea mays</name>
    <name type="common">Maize</name>
    <dbReference type="NCBI Taxonomy" id="4577"/>
    <lineage>
        <taxon>Eukaryota</taxon>
        <taxon>Viridiplantae</taxon>
        <taxon>Streptophyta</taxon>
        <taxon>Embryophyta</taxon>
        <taxon>Tracheophyta</taxon>
        <taxon>Spermatophyta</taxon>
        <taxon>Magnoliopsida</taxon>
        <taxon>Liliopsida</taxon>
        <taxon>Poales</taxon>
        <taxon>Poaceae</taxon>
        <taxon>PACMAD clade</taxon>
        <taxon>Panicoideae</taxon>
        <taxon>Andropogonodae</taxon>
        <taxon>Andropogoneae</taxon>
        <taxon>Tripsacinae</taxon>
        <taxon>Zea</taxon>
    </lineage>
</organism>
<proteinExistence type="predicted"/>
<gene>
    <name evidence="1" type="ORF">ZEAMMB73_Zm00001d050790</name>
</gene>
<dbReference type="EMBL" id="CM000780">
    <property type="protein sequence ID" value="AQK53056.1"/>
    <property type="molecule type" value="Genomic_DNA"/>
</dbReference>
<name>A0A1D6Q3A8_MAIZE</name>
<reference evidence="1" key="1">
    <citation type="submission" date="2015-12" db="EMBL/GenBank/DDBJ databases">
        <title>Update maize B73 reference genome by single molecule sequencing technologies.</title>
        <authorList>
            <consortium name="Maize Genome Sequencing Project"/>
            <person name="Ware D."/>
        </authorList>
    </citation>
    <scope>NUCLEOTIDE SEQUENCE</scope>
    <source>
        <tissue evidence="1">Seedling</tissue>
    </source>
</reference>
<sequence length="76" mass="8141">MQPVKGTRPAMAPRTVVPIVVSAKPYQSISASHPPAVLLSSPCRLFLDSEVSNNFSCLSFPIAFSEKDLAIPGKLE</sequence>
<accession>A0A1D6Q3A8</accession>
<evidence type="ECO:0000313" key="1">
    <source>
        <dbReference type="EMBL" id="AQK53056.1"/>
    </source>
</evidence>